<proteinExistence type="predicted"/>
<dbReference type="PANTHER" id="PTHR45266:SF3">
    <property type="entry name" value="OXALOACETATE DECARBOXYLASE ALPHA CHAIN"/>
    <property type="match status" value="1"/>
</dbReference>
<evidence type="ECO:0000256" key="2">
    <source>
        <dbReference type="SAM" id="MobiDB-lite"/>
    </source>
</evidence>
<organism evidence="4 5">
    <name type="scientific">Tectimicrobiota bacterium</name>
    <dbReference type="NCBI Taxonomy" id="2528274"/>
    <lineage>
        <taxon>Bacteria</taxon>
        <taxon>Pseudomonadati</taxon>
        <taxon>Nitrospinota/Tectimicrobiota group</taxon>
        <taxon>Candidatus Tectimicrobiota</taxon>
    </lineage>
</organism>
<dbReference type="SUPFAM" id="SSF51230">
    <property type="entry name" value="Single hybrid motif"/>
    <property type="match status" value="1"/>
</dbReference>
<dbReference type="PANTHER" id="PTHR45266">
    <property type="entry name" value="OXALOACETATE DECARBOXYLASE ALPHA CHAIN"/>
    <property type="match status" value="1"/>
</dbReference>
<dbReference type="PROSITE" id="PS50968">
    <property type="entry name" value="BIOTINYL_LIPOYL"/>
    <property type="match status" value="1"/>
</dbReference>
<feature type="compositionally biased region" description="Low complexity" evidence="2">
    <location>
        <begin position="44"/>
        <end position="68"/>
    </location>
</feature>
<dbReference type="FunFam" id="2.40.50.100:FF:000003">
    <property type="entry name" value="Acetyl-CoA carboxylase biotin carboxyl carrier protein"/>
    <property type="match status" value="1"/>
</dbReference>
<dbReference type="CDD" id="cd06850">
    <property type="entry name" value="biotinyl_domain"/>
    <property type="match status" value="1"/>
</dbReference>
<gene>
    <name evidence="4" type="ORF">HYZ11_06570</name>
</gene>
<dbReference type="Pfam" id="PF00364">
    <property type="entry name" value="Biotin_lipoyl"/>
    <property type="match status" value="1"/>
</dbReference>
<dbReference type="InterPro" id="IPR050709">
    <property type="entry name" value="Biotin_Carboxyl_Carrier/Decarb"/>
</dbReference>
<keyword evidence="1" id="KW-0092">Biotin</keyword>
<evidence type="ECO:0000313" key="5">
    <source>
        <dbReference type="Proteomes" id="UP000782312"/>
    </source>
</evidence>
<dbReference type="InterPro" id="IPR011053">
    <property type="entry name" value="Single_hybrid_motif"/>
</dbReference>
<feature type="domain" description="Lipoyl-binding" evidence="3">
    <location>
        <begin position="69"/>
        <end position="144"/>
    </location>
</feature>
<evidence type="ECO:0000259" key="3">
    <source>
        <dbReference type="PROSITE" id="PS50968"/>
    </source>
</evidence>
<dbReference type="InterPro" id="IPR000089">
    <property type="entry name" value="Biotin_lipoyl"/>
</dbReference>
<dbReference type="EMBL" id="JACPUR010000017">
    <property type="protein sequence ID" value="MBI3127250.1"/>
    <property type="molecule type" value="Genomic_DNA"/>
</dbReference>
<dbReference type="Proteomes" id="UP000782312">
    <property type="component" value="Unassembled WGS sequence"/>
</dbReference>
<evidence type="ECO:0000313" key="4">
    <source>
        <dbReference type="EMBL" id="MBI3127250.1"/>
    </source>
</evidence>
<dbReference type="Gene3D" id="2.40.50.100">
    <property type="match status" value="1"/>
</dbReference>
<dbReference type="AlphaFoldDB" id="A0A932HZM8"/>
<feature type="region of interest" description="Disordered" evidence="2">
    <location>
        <begin position="37"/>
        <end position="77"/>
    </location>
</feature>
<dbReference type="PROSITE" id="PS00188">
    <property type="entry name" value="BIOTIN"/>
    <property type="match status" value="1"/>
</dbReference>
<dbReference type="InterPro" id="IPR001882">
    <property type="entry name" value="Biotin_BS"/>
</dbReference>
<evidence type="ECO:0000256" key="1">
    <source>
        <dbReference type="ARBA" id="ARBA00023267"/>
    </source>
</evidence>
<name>A0A932HZM8_UNCTE</name>
<protein>
    <submittedName>
        <fullName evidence="4">Biotin/lipoyl-binding protein</fullName>
    </submittedName>
</protein>
<accession>A0A932HZM8</accession>
<sequence>MKKFHLTIGGKRYAIEAEREAGTNRLRIIVDGQEHFAEVEEENPSQAATPSPARSRASVPRPAAAPPRHLAGGGSGTVLSPLPGQVLSIAVKEGDTVAVGDKLLVLEAMKMENVISAEVAGTVRSIRVQARDKVETGQVLLEIA</sequence>
<reference evidence="4" key="1">
    <citation type="submission" date="2020-07" db="EMBL/GenBank/DDBJ databases">
        <title>Huge and variable diversity of episymbiotic CPR bacteria and DPANN archaea in groundwater ecosystems.</title>
        <authorList>
            <person name="He C.Y."/>
            <person name="Keren R."/>
            <person name="Whittaker M."/>
            <person name="Farag I.F."/>
            <person name="Doudna J."/>
            <person name="Cate J.H.D."/>
            <person name="Banfield J.F."/>
        </authorList>
    </citation>
    <scope>NUCLEOTIDE SEQUENCE</scope>
    <source>
        <strain evidence="4">NC_groundwater_763_Ag_S-0.2um_68_21</strain>
    </source>
</reference>
<comment type="caution">
    <text evidence="4">The sequence shown here is derived from an EMBL/GenBank/DDBJ whole genome shotgun (WGS) entry which is preliminary data.</text>
</comment>